<feature type="region of interest" description="Disordered" evidence="1">
    <location>
        <begin position="1"/>
        <end position="27"/>
    </location>
</feature>
<feature type="compositionally biased region" description="Basic and acidic residues" evidence="1">
    <location>
        <begin position="176"/>
        <end position="188"/>
    </location>
</feature>
<feature type="compositionally biased region" description="Basic and acidic residues" evidence="1">
    <location>
        <begin position="72"/>
        <end position="89"/>
    </location>
</feature>
<organism evidence="2 3">
    <name type="scientific">Linnemannia gamsii</name>
    <dbReference type="NCBI Taxonomy" id="64522"/>
    <lineage>
        <taxon>Eukaryota</taxon>
        <taxon>Fungi</taxon>
        <taxon>Fungi incertae sedis</taxon>
        <taxon>Mucoromycota</taxon>
        <taxon>Mortierellomycotina</taxon>
        <taxon>Mortierellomycetes</taxon>
        <taxon>Mortierellales</taxon>
        <taxon>Mortierellaceae</taxon>
        <taxon>Linnemannia</taxon>
    </lineage>
</organism>
<accession>A0A9P6QPF1</accession>
<proteinExistence type="predicted"/>
<evidence type="ECO:0000313" key="2">
    <source>
        <dbReference type="EMBL" id="KAG0284632.1"/>
    </source>
</evidence>
<protein>
    <submittedName>
        <fullName evidence="2">Uncharacterized protein</fullName>
    </submittedName>
</protein>
<keyword evidence="3" id="KW-1185">Reference proteome</keyword>
<dbReference type="EMBL" id="JAAAIN010003664">
    <property type="protein sequence ID" value="KAG0284632.1"/>
    <property type="molecule type" value="Genomic_DNA"/>
</dbReference>
<sequence length="324" mass="35501">MPLQQTQEGHEAARQAQDEERRWGEEERLKLEEKRRIIDGVTRLVQASQKNGNQKQSRVEEKRLKRLIKLIHAEDAQRKAEDIGGVKDAADEDEDEDEDEDDEDDEDDGDEDEDDEDEDDEDDDKNDDGQDDDDTSKHGDEGAAGSHVAAEEEESVVPDVNNANTRQGHRGHSKRDRNADVSSRKSSKDSQNTSVSIIKKTNKPLPFLPEEYFAAAIMEAKANVISSLSSAAAATKAVTGAASAVSAATSAAAAAASSFSIDWRAKAPITRGGLSAIIAQNLLDIEGEIDREFQRTKKAWKLPREHIVGSTGAVVITEEGEEQQ</sequence>
<name>A0A9P6QPF1_9FUNG</name>
<feature type="compositionally biased region" description="Basic and acidic residues" evidence="1">
    <location>
        <begin position="8"/>
        <end position="27"/>
    </location>
</feature>
<comment type="caution">
    <text evidence="2">The sequence shown here is derived from an EMBL/GenBank/DDBJ whole genome shotgun (WGS) entry which is preliminary data.</text>
</comment>
<evidence type="ECO:0000313" key="3">
    <source>
        <dbReference type="Proteomes" id="UP000823405"/>
    </source>
</evidence>
<dbReference type="AlphaFoldDB" id="A0A9P6QPF1"/>
<evidence type="ECO:0000256" key="1">
    <source>
        <dbReference type="SAM" id="MobiDB-lite"/>
    </source>
</evidence>
<feature type="region of interest" description="Disordered" evidence="1">
    <location>
        <begin position="72"/>
        <end position="197"/>
    </location>
</feature>
<dbReference type="Proteomes" id="UP000823405">
    <property type="component" value="Unassembled WGS sequence"/>
</dbReference>
<gene>
    <name evidence="2" type="ORF">BGZ97_008112</name>
</gene>
<feature type="compositionally biased region" description="Acidic residues" evidence="1">
    <location>
        <begin position="90"/>
        <end position="134"/>
    </location>
</feature>
<reference evidence="2" key="1">
    <citation type="journal article" date="2020" name="Fungal Divers.">
        <title>Resolving the Mortierellaceae phylogeny through synthesis of multi-gene phylogenetics and phylogenomics.</title>
        <authorList>
            <person name="Vandepol N."/>
            <person name="Liber J."/>
            <person name="Desiro A."/>
            <person name="Na H."/>
            <person name="Kennedy M."/>
            <person name="Barry K."/>
            <person name="Grigoriev I.V."/>
            <person name="Miller A.N."/>
            <person name="O'Donnell K."/>
            <person name="Stajich J.E."/>
            <person name="Bonito G."/>
        </authorList>
    </citation>
    <scope>NUCLEOTIDE SEQUENCE</scope>
    <source>
        <strain evidence="2">NVP60</strain>
    </source>
</reference>
<dbReference type="OrthoDB" id="10507936at2759"/>